<dbReference type="AlphaFoldDB" id="A0AAJ2U1P3"/>
<organism evidence="14 15">
    <name type="scientific">Alkalihalophilus pseudofirmus</name>
    <name type="common">Bacillus pseudofirmus</name>
    <dbReference type="NCBI Taxonomy" id="79885"/>
    <lineage>
        <taxon>Bacteria</taxon>
        <taxon>Bacillati</taxon>
        <taxon>Bacillota</taxon>
        <taxon>Bacilli</taxon>
        <taxon>Bacillales</taxon>
        <taxon>Bacillaceae</taxon>
        <taxon>Alkalihalophilus</taxon>
    </lineage>
</organism>
<evidence type="ECO:0000313" key="15">
    <source>
        <dbReference type="Proteomes" id="UP001285636"/>
    </source>
</evidence>
<comment type="caution">
    <text evidence="14">The sequence shown here is derived from an EMBL/GenBank/DDBJ whole genome shotgun (WGS) entry which is preliminary data.</text>
</comment>
<comment type="cofactor">
    <cofactor evidence="12">
        <name>Mg(2+)</name>
        <dbReference type="ChEBI" id="CHEBI:18420"/>
    </cofactor>
    <text evidence="12">Requires a divalent cation, most likely magnesium in vivo, as an electrophilic catalyst to aid phosphoryl group transfer. It is the chelate of the metal and the nucleotide that is the actual substrate.</text>
</comment>
<feature type="binding site" evidence="12">
    <location>
        <position position="247"/>
    </location>
    <ligand>
        <name>substrate</name>
    </ligand>
</feature>
<feature type="binding site" evidence="12">
    <location>
        <begin position="11"/>
        <end position="13"/>
    </location>
    <ligand>
        <name>substrate</name>
    </ligand>
</feature>
<evidence type="ECO:0000313" key="14">
    <source>
        <dbReference type="EMBL" id="MDV2886619.1"/>
    </source>
</evidence>
<feature type="binding site" evidence="12">
    <location>
        <position position="282"/>
    </location>
    <ligand>
        <name>K(+)</name>
        <dbReference type="ChEBI" id="CHEBI:29103"/>
    </ligand>
</feature>
<evidence type="ECO:0000259" key="13">
    <source>
        <dbReference type="Pfam" id="PF00294"/>
    </source>
</evidence>
<dbReference type="GO" id="GO:0005829">
    <property type="term" value="C:cytosol"/>
    <property type="evidence" value="ECO:0007669"/>
    <property type="project" value="TreeGrafter"/>
</dbReference>
<accession>A0AAJ2U1P3</accession>
<name>A0AAJ2U1P3_ALKPS</name>
<dbReference type="Pfam" id="PF00294">
    <property type="entry name" value="PfkB"/>
    <property type="match status" value="1"/>
</dbReference>
<evidence type="ECO:0000256" key="9">
    <source>
        <dbReference type="ARBA" id="ARBA00022842"/>
    </source>
</evidence>
<comment type="catalytic activity">
    <reaction evidence="12">
        <text>D-ribose + ATP = D-ribose 5-phosphate + ADP + H(+)</text>
        <dbReference type="Rhea" id="RHEA:13697"/>
        <dbReference type="ChEBI" id="CHEBI:15378"/>
        <dbReference type="ChEBI" id="CHEBI:30616"/>
        <dbReference type="ChEBI" id="CHEBI:47013"/>
        <dbReference type="ChEBI" id="CHEBI:78346"/>
        <dbReference type="ChEBI" id="CHEBI:456216"/>
        <dbReference type="EC" id="2.7.1.15"/>
    </reaction>
</comment>
<dbReference type="RefSeq" id="WP_289235770.1">
    <property type="nucleotide sequence ID" value="NZ_CP117835.1"/>
</dbReference>
<evidence type="ECO:0000256" key="12">
    <source>
        <dbReference type="HAMAP-Rule" id="MF_01987"/>
    </source>
</evidence>
<comment type="similarity">
    <text evidence="12">Belongs to the carbohydrate kinase PfkB family. Ribokinase subfamily.</text>
</comment>
<feature type="binding site" evidence="12">
    <location>
        <position position="286"/>
    </location>
    <ligand>
        <name>K(+)</name>
        <dbReference type="ChEBI" id="CHEBI:29103"/>
    </ligand>
</feature>
<keyword evidence="4 12" id="KW-0808">Transferase</keyword>
<comment type="activity regulation">
    <text evidence="12">Activated by a monovalent cation that binds near, but not in, the active site. The most likely occupant of the site in vivo is potassium. Ion binding induces a conformational change that may alter substrate affinity.</text>
</comment>
<dbReference type="SUPFAM" id="SSF53613">
    <property type="entry name" value="Ribokinase-like"/>
    <property type="match status" value="1"/>
</dbReference>
<keyword evidence="11 12" id="KW-0119">Carbohydrate metabolism</keyword>
<dbReference type="GO" id="GO:0046872">
    <property type="term" value="F:metal ion binding"/>
    <property type="evidence" value="ECO:0007669"/>
    <property type="project" value="UniProtKB-KW"/>
</dbReference>
<feature type="binding site" evidence="12">
    <location>
        <position position="241"/>
    </location>
    <ligand>
        <name>K(+)</name>
        <dbReference type="ChEBI" id="CHEBI:29103"/>
    </ligand>
</feature>
<keyword evidence="5 12" id="KW-0479">Metal-binding</keyword>
<evidence type="ECO:0000256" key="11">
    <source>
        <dbReference type="ARBA" id="ARBA00023277"/>
    </source>
</evidence>
<sequence>MAKVMVVGSINSDLVVQVERYPHAGETLNGSELAWFPGGKGANQAVAASRLGAKVTMVGAVGRDFYGDELIHSLQLNLVDISYVKRTSGASGAAIITVEQNGENRIILSQGANKYVTLVNPEELDGIDWLVVQNEIPWSVTEAAIKLAHERGVKVLVNPAPAAFIPHNLYPLVDVLVVNEVEAMEIIGAKADELSEEDTARKLVSLGAKAVLLTLGARGSLYVTQDKVLRIPAYPVKNIVDTTAAGDTFIGGFIAGVTAGKAIEEALQFATAASAVAISRLGAQVSIPTKGEVEAFIQKQ</sequence>
<dbReference type="GO" id="GO:0019303">
    <property type="term" value="P:D-ribose catabolic process"/>
    <property type="evidence" value="ECO:0007669"/>
    <property type="project" value="UniProtKB-UniRule"/>
</dbReference>
<dbReference type="InterPro" id="IPR002139">
    <property type="entry name" value="Ribo/fructo_kinase"/>
</dbReference>
<feature type="active site" description="Proton acceptor" evidence="12">
    <location>
        <position position="247"/>
    </location>
</feature>
<dbReference type="PANTHER" id="PTHR10584:SF166">
    <property type="entry name" value="RIBOKINASE"/>
    <property type="match status" value="1"/>
</dbReference>
<dbReference type="InterPro" id="IPR029056">
    <property type="entry name" value="Ribokinase-like"/>
</dbReference>
<keyword evidence="8 12" id="KW-0067">ATP-binding</keyword>
<feature type="binding site" evidence="12">
    <location>
        <position position="243"/>
    </location>
    <ligand>
        <name>K(+)</name>
        <dbReference type="ChEBI" id="CHEBI:29103"/>
    </ligand>
</feature>
<gene>
    <name evidence="12 14" type="primary">rbsK</name>
    <name evidence="14" type="ORF">RYX45_15615</name>
</gene>
<dbReference type="NCBIfam" id="TIGR02152">
    <property type="entry name" value="D_ribokin_bact"/>
    <property type="match status" value="1"/>
</dbReference>
<comment type="subcellular location">
    <subcellularLocation>
        <location evidence="12">Cytoplasm</location>
    </subcellularLocation>
</comment>
<evidence type="ECO:0000256" key="5">
    <source>
        <dbReference type="ARBA" id="ARBA00022723"/>
    </source>
</evidence>
<dbReference type="InterPro" id="IPR002173">
    <property type="entry name" value="Carboh/pur_kinase_PfkB_CS"/>
</dbReference>
<keyword evidence="7 12" id="KW-0418">Kinase</keyword>
<protein>
    <recommendedName>
        <fullName evidence="3 12">Ribokinase</fullName>
        <shortName evidence="12">RK</shortName>
        <ecNumber evidence="2 12">2.7.1.15</ecNumber>
    </recommendedName>
</protein>
<keyword evidence="9 12" id="KW-0460">Magnesium</keyword>
<feature type="binding site" evidence="12">
    <location>
        <position position="135"/>
    </location>
    <ligand>
        <name>substrate</name>
    </ligand>
</feature>
<evidence type="ECO:0000256" key="7">
    <source>
        <dbReference type="ARBA" id="ARBA00022777"/>
    </source>
</evidence>
<dbReference type="EC" id="2.7.1.15" evidence="2 12"/>
<evidence type="ECO:0000256" key="8">
    <source>
        <dbReference type="ARBA" id="ARBA00022840"/>
    </source>
</evidence>
<proteinExistence type="inferred from homology"/>
<dbReference type="InterPro" id="IPR011877">
    <property type="entry name" value="Ribokinase"/>
</dbReference>
<dbReference type="GO" id="GO:0005524">
    <property type="term" value="F:ATP binding"/>
    <property type="evidence" value="ECO:0007669"/>
    <property type="project" value="UniProtKB-UniRule"/>
</dbReference>
<dbReference type="CDD" id="cd01174">
    <property type="entry name" value="ribokinase"/>
    <property type="match status" value="1"/>
</dbReference>
<dbReference type="PRINTS" id="PR00990">
    <property type="entry name" value="RIBOKINASE"/>
</dbReference>
<dbReference type="Proteomes" id="UP001285636">
    <property type="component" value="Unassembled WGS sequence"/>
</dbReference>
<evidence type="ECO:0000256" key="10">
    <source>
        <dbReference type="ARBA" id="ARBA00022958"/>
    </source>
</evidence>
<evidence type="ECO:0000256" key="3">
    <source>
        <dbReference type="ARBA" id="ARBA00016943"/>
    </source>
</evidence>
<comment type="subunit">
    <text evidence="12">Homodimer.</text>
</comment>
<dbReference type="EMBL" id="JAWJAY010000004">
    <property type="protein sequence ID" value="MDV2886619.1"/>
    <property type="molecule type" value="Genomic_DNA"/>
</dbReference>
<feature type="binding site" evidence="12">
    <location>
        <position position="179"/>
    </location>
    <ligand>
        <name>ATP</name>
        <dbReference type="ChEBI" id="CHEBI:30616"/>
    </ligand>
</feature>
<comment type="pathway">
    <text evidence="12">Carbohydrate metabolism; D-ribose degradation; D-ribose 5-phosphate from beta-D-ribopyranose: step 2/2.</text>
</comment>
<feature type="binding site" evidence="12">
    <location>
        <position position="277"/>
    </location>
    <ligand>
        <name>K(+)</name>
        <dbReference type="ChEBI" id="CHEBI:29103"/>
    </ligand>
</feature>
<evidence type="ECO:0000256" key="6">
    <source>
        <dbReference type="ARBA" id="ARBA00022741"/>
    </source>
</evidence>
<comment type="similarity">
    <text evidence="1">Belongs to the carbohydrate kinase pfkB family.</text>
</comment>
<reference evidence="14" key="1">
    <citation type="submission" date="2023-10" db="EMBL/GenBank/DDBJ databases">
        <title>Screening of Alkalihalophilus pseudofirmusBZ-TG-HK211 and Its Alleviation of Salt Stress on Rapeseed Growth.</title>
        <authorList>
            <person name="Zhao B."/>
            <person name="Guo T."/>
        </authorList>
    </citation>
    <scope>NUCLEOTIDE SEQUENCE</scope>
    <source>
        <strain evidence="14">BZ-TG-HK211</strain>
    </source>
</reference>
<comment type="caution">
    <text evidence="12">Lacks conserved residue(s) required for the propagation of feature annotation.</text>
</comment>
<keyword evidence="6 12" id="KW-0547">Nucleotide-binding</keyword>
<dbReference type="GO" id="GO:0004747">
    <property type="term" value="F:ribokinase activity"/>
    <property type="evidence" value="ECO:0007669"/>
    <property type="project" value="UniProtKB-UniRule"/>
</dbReference>
<keyword evidence="12" id="KW-0963">Cytoplasm</keyword>
<comment type="function">
    <text evidence="12">Catalyzes the phosphorylation of ribose at O-5 in a reaction requiring ATP and magnesium. The resulting D-ribose-5-phosphate can then be used either for sythesis of nucleotides, histidine, and tryptophan, or as a component of the pentose phosphate pathway.</text>
</comment>
<evidence type="ECO:0000256" key="4">
    <source>
        <dbReference type="ARBA" id="ARBA00022679"/>
    </source>
</evidence>
<feature type="domain" description="Carbohydrate kinase PfkB" evidence="13">
    <location>
        <begin position="1"/>
        <end position="289"/>
    </location>
</feature>
<keyword evidence="10 12" id="KW-0630">Potassium</keyword>
<feature type="binding site" evidence="12">
    <location>
        <begin position="39"/>
        <end position="43"/>
    </location>
    <ligand>
        <name>substrate</name>
    </ligand>
</feature>
<feature type="binding site" evidence="12">
    <location>
        <position position="280"/>
    </location>
    <ligand>
        <name>K(+)</name>
        <dbReference type="ChEBI" id="CHEBI:29103"/>
    </ligand>
</feature>
<dbReference type="Gene3D" id="3.40.1190.20">
    <property type="match status" value="1"/>
</dbReference>
<dbReference type="InterPro" id="IPR011611">
    <property type="entry name" value="PfkB_dom"/>
</dbReference>
<evidence type="ECO:0000256" key="2">
    <source>
        <dbReference type="ARBA" id="ARBA00012035"/>
    </source>
</evidence>
<feature type="binding site" evidence="12">
    <location>
        <begin position="214"/>
        <end position="219"/>
    </location>
    <ligand>
        <name>ATP</name>
        <dbReference type="ChEBI" id="CHEBI:30616"/>
    </ligand>
</feature>
<dbReference type="PANTHER" id="PTHR10584">
    <property type="entry name" value="SUGAR KINASE"/>
    <property type="match status" value="1"/>
</dbReference>
<dbReference type="HAMAP" id="MF_01987">
    <property type="entry name" value="Ribokinase"/>
    <property type="match status" value="1"/>
</dbReference>
<evidence type="ECO:0000256" key="1">
    <source>
        <dbReference type="ARBA" id="ARBA00005380"/>
    </source>
</evidence>
<feature type="binding site" evidence="12">
    <location>
        <begin position="246"/>
        <end position="247"/>
    </location>
    <ligand>
        <name>ATP</name>
        <dbReference type="ChEBI" id="CHEBI:30616"/>
    </ligand>
</feature>
<dbReference type="PROSITE" id="PS00584">
    <property type="entry name" value="PFKB_KINASES_2"/>
    <property type="match status" value="1"/>
</dbReference>